<dbReference type="STRING" id="1236970.JCM9140_1569"/>
<sequence>MKIVEHVTPEDMLEIVPEVVQVQERRFNWFLFYSKGLLKLEDEKGDVEELRGLNVAGFWFEY</sequence>
<comment type="caution">
    <text evidence="1">The sequence shown here is derived from an EMBL/GenBank/DDBJ whole genome shotgun (WGS) entry which is preliminary data.</text>
</comment>
<keyword evidence="2" id="KW-1185">Reference proteome</keyword>
<reference evidence="1" key="1">
    <citation type="journal article" date="2014" name="Genome Announc.">
        <title>Draft Genome Sequences of Three Alkaliphilic Bacillus Strains, Bacillus wakoensis JCM 9140T, Bacillus akibai JCM 9157T, and Bacillus hemicellulosilyticus JCM 9152T.</title>
        <authorList>
            <person name="Yuki M."/>
            <person name="Oshima K."/>
            <person name="Suda W."/>
            <person name="Oshida Y."/>
            <person name="Kitamura K."/>
            <person name="Iida T."/>
            <person name="Hattori M."/>
            <person name="Ohkuma M."/>
        </authorList>
    </citation>
    <scope>NUCLEOTIDE SEQUENCE [LARGE SCALE GENOMIC DNA]</scope>
    <source>
        <strain evidence="1">JCM 9140</strain>
    </source>
</reference>
<dbReference type="RefSeq" id="WP_034744170.1">
    <property type="nucleotide sequence ID" value="NZ_BAUT01000011.1"/>
</dbReference>
<organism evidence="1 2">
    <name type="scientific">Halalkalibacter wakoensis JCM 9140</name>
    <dbReference type="NCBI Taxonomy" id="1236970"/>
    <lineage>
        <taxon>Bacteria</taxon>
        <taxon>Bacillati</taxon>
        <taxon>Bacillota</taxon>
        <taxon>Bacilli</taxon>
        <taxon>Bacillales</taxon>
        <taxon>Bacillaceae</taxon>
        <taxon>Halalkalibacter</taxon>
    </lineage>
</organism>
<dbReference type="Proteomes" id="UP000018890">
    <property type="component" value="Unassembled WGS sequence"/>
</dbReference>
<name>W4Q2I1_9BACI</name>
<protein>
    <submittedName>
        <fullName evidence="1">Uncharacterized protein</fullName>
    </submittedName>
</protein>
<dbReference type="AlphaFoldDB" id="W4Q2I1"/>
<dbReference type="OrthoDB" id="2990581at2"/>
<dbReference type="EMBL" id="BAUT01000011">
    <property type="protein sequence ID" value="GAE25569.1"/>
    <property type="molecule type" value="Genomic_DNA"/>
</dbReference>
<accession>W4Q2I1</accession>
<evidence type="ECO:0000313" key="1">
    <source>
        <dbReference type="EMBL" id="GAE25569.1"/>
    </source>
</evidence>
<evidence type="ECO:0000313" key="2">
    <source>
        <dbReference type="Proteomes" id="UP000018890"/>
    </source>
</evidence>
<proteinExistence type="predicted"/>
<gene>
    <name evidence="1" type="ORF">JCM9140_1569</name>
</gene>